<dbReference type="Gene3D" id="3.40.50.300">
    <property type="entry name" value="P-loop containing nucleotide triphosphate hydrolases"/>
    <property type="match status" value="1"/>
</dbReference>
<keyword evidence="1" id="KW-0175">Coiled coil</keyword>
<dbReference type="SUPFAM" id="SSF52540">
    <property type="entry name" value="P-loop containing nucleoside triphosphate hydrolases"/>
    <property type="match status" value="1"/>
</dbReference>
<evidence type="ECO:0000256" key="1">
    <source>
        <dbReference type="SAM" id="Coils"/>
    </source>
</evidence>
<name>A0A6M8U844_9GAMM</name>
<dbReference type="InterPro" id="IPR027417">
    <property type="entry name" value="P-loop_NTPase"/>
</dbReference>
<evidence type="ECO:0000313" key="3">
    <source>
        <dbReference type="EMBL" id="QKJ86946.1"/>
    </source>
</evidence>
<dbReference type="AlphaFoldDB" id="A0A6M8U844"/>
<feature type="domain" description="Dynamin N-terminal" evidence="2">
    <location>
        <begin position="239"/>
        <end position="409"/>
    </location>
</feature>
<dbReference type="RefSeq" id="WP_173633926.1">
    <property type="nucleotide sequence ID" value="NZ_CP054212.1"/>
</dbReference>
<accession>A0A6M8U844</accession>
<reference evidence="3 4" key="1">
    <citation type="submission" date="2020-06" db="EMBL/GenBank/DDBJ databases">
        <title>Genome sequence of Paramixta manurensis strain PD-1.</title>
        <authorList>
            <person name="Lee C.W."/>
            <person name="Kim J."/>
        </authorList>
    </citation>
    <scope>NUCLEOTIDE SEQUENCE [LARGE SCALE GENOMIC DNA]</scope>
    <source>
        <strain evidence="3 4">PD-1</strain>
    </source>
</reference>
<gene>
    <name evidence="3" type="ORF">PMPD1_1997</name>
</gene>
<sequence>MTGNMHLTKTVYSDLEILTHFWCFKRKTIAATIAQALEDFEKKVDERFTEQQLNHQQQRFQQDTEHDLQIEHLKTQHQQAISQQKQVLTTQIGALEAQRSELSTRNAHLADKVASLDETITTTQMLLSQKHANMQVLEGLKNQLDESHQQLQNDYSQLHKDNLTLHERLTLIQSILSAQPAENEGIDAFRHLLYTDYATFAAEESSLADEAGALLNLQNILNELVYLNTFPAASGKSIVGVAGGFSSGKSEFINSFILDKSIKLATGLNPVTVIPSFVVCAPSSCISGAANNGGSIRLSSKIFKALSHEYLSSFGFDLRKIMPLISLQVPMNEALFEHICLVDTPGYNPGTMNITEQADRNTSAKLLDQCTAMIWVIGLDPAGTISQSDIDFIRQQSFTAENLYIVLNKADVKSQVDIQSIMAEVADSLMFAGIDYAGMTAYSSTRSSSYDIEKCSLEEFLKEKNKRYNIISAYEDKIQNVFNRYEIALQKDIDNVQLLRSKLKDLQLKTLADAGARAVKDLQHISDFLSQQLGNQDKMKSQLAVSLQLCRSFRDATRQAILVMQRQPQAY</sequence>
<dbReference type="InterPro" id="IPR045063">
    <property type="entry name" value="Dynamin_N"/>
</dbReference>
<feature type="coiled-coil region" evidence="1">
    <location>
        <begin position="134"/>
        <end position="161"/>
    </location>
</feature>
<organism evidence="3 4">
    <name type="scientific">Paramixta manurensis</name>
    <dbReference type="NCBI Taxonomy" id="2740817"/>
    <lineage>
        <taxon>Bacteria</taxon>
        <taxon>Pseudomonadati</taxon>
        <taxon>Pseudomonadota</taxon>
        <taxon>Gammaproteobacteria</taxon>
        <taxon>Enterobacterales</taxon>
        <taxon>Erwiniaceae</taxon>
        <taxon>Paramixta</taxon>
    </lineage>
</organism>
<proteinExistence type="predicted"/>
<dbReference type="EMBL" id="CP054212">
    <property type="protein sequence ID" value="QKJ86946.1"/>
    <property type="molecule type" value="Genomic_DNA"/>
</dbReference>
<protein>
    <recommendedName>
        <fullName evidence="2">Dynamin N-terminal domain-containing protein</fullName>
    </recommendedName>
</protein>
<dbReference type="KEGG" id="pmak:PMPD1_1997"/>
<keyword evidence="4" id="KW-1185">Reference proteome</keyword>
<evidence type="ECO:0000313" key="4">
    <source>
        <dbReference type="Proteomes" id="UP000505325"/>
    </source>
</evidence>
<dbReference type="Pfam" id="PF00350">
    <property type="entry name" value="Dynamin_N"/>
    <property type="match status" value="1"/>
</dbReference>
<dbReference type="Proteomes" id="UP000505325">
    <property type="component" value="Chromosome"/>
</dbReference>
<evidence type="ECO:0000259" key="2">
    <source>
        <dbReference type="Pfam" id="PF00350"/>
    </source>
</evidence>